<feature type="transmembrane region" description="Helical" evidence="1">
    <location>
        <begin position="110"/>
        <end position="133"/>
    </location>
</feature>
<feature type="transmembrane region" description="Helical" evidence="1">
    <location>
        <begin position="51"/>
        <end position="73"/>
    </location>
</feature>
<gene>
    <name evidence="2" type="ORF">ISF6_5141</name>
</gene>
<evidence type="ECO:0000313" key="2">
    <source>
        <dbReference type="EMBL" id="GAP38588.1"/>
    </source>
</evidence>
<keyword evidence="1" id="KW-1133">Transmembrane helix</keyword>
<dbReference type="RefSeq" id="WP_054022450.1">
    <property type="nucleotide sequence ID" value="NZ_BBYR01000081.1"/>
</dbReference>
<evidence type="ECO:0000256" key="1">
    <source>
        <dbReference type="SAM" id="Phobius"/>
    </source>
</evidence>
<dbReference type="Proteomes" id="UP000037660">
    <property type="component" value="Unassembled WGS sequence"/>
</dbReference>
<feature type="transmembrane region" description="Helical" evidence="1">
    <location>
        <begin position="189"/>
        <end position="209"/>
    </location>
</feature>
<evidence type="ECO:0000313" key="3">
    <source>
        <dbReference type="Proteomes" id="UP000037660"/>
    </source>
</evidence>
<proteinExistence type="predicted"/>
<reference evidence="2 3" key="2">
    <citation type="journal article" date="2016" name="Science">
        <title>A bacterium that degrades and assimilates poly(ethylene terephthalate).</title>
        <authorList>
            <person name="Yoshida S."/>
            <person name="Hiraga K."/>
            <person name="Takehana T."/>
            <person name="Taniguchi I."/>
            <person name="Yamaji H."/>
            <person name="Maeda Y."/>
            <person name="Toyohara K."/>
            <person name="Miyamoto K."/>
            <person name="Kimura Y."/>
            <person name="Oda K."/>
        </authorList>
    </citation>
    <scope>NUCLEOTIDE SEQUENCE [LARGE SCALE GENOMIC DNA]</scope>
    <source>
        <strain evidence="3">NBRC 110686 / TISTR 2288 / 201-F6</strain>
    </source>
</reference>
<accession>A0A0K8P7F7</accession>
<evidence type="ECO:0008006" key="4">
    <source>
        <dbReference type="Google" id="ProtNLM"/>
    </source>
</evidence>
<feature type="transmembrane region" description="Helical" evidence="1">
    <location>
        <begin position="153"/>
        <end position="177"/>
    </location>
</feature>
<reference evidence="3" key="1">
    <citation type="submission" date="2015-07" db="EMBL/GenBank/DDBJ databases">
        <title>Discovery of a poly(ethylene terephthalate assimilation.</title>
        <authorList>
            <person name="Yoshida S."/>
            <person name="Hiraga K."/>
            <person name="Takehana T."/>
            <person name="Taniguchi I."/>
            <person name="Yamaji H."/>
            <person name="Maeda Y."/>
            <person name="Toyohara K."/>
            <person name="Miyamoto K."/>
            <person name="Kimura Y."/>
            <person name="Oda K."/>
        </authorList>
    </citation>
    <scope>NUCLEOTIDE SEQUENCE [LARGE SCALE GENOMIC DNA]</scope>
    <source>
        <strain evidence="3">NBRC 110686 / TISTR 2288 / 201-F6</strain>
    </source>
</reference>
<dbReference type="STRING" id="1547922.ISF6_5141"/>
<dbReference type="OrthoDB" id="8903324at2"/>
<name>A0A0K8P7F7_PISS1</name>
<feature type="transmembrane region" description="Helical" evidence="1">
    <location>
        <begin position="20"/>
        <end position="39"/>
    </location>
</feature>
<dbReference type="EMBL" id="BBYR01000081">
    <property type="protein sequence ID" value="GAP38588.1"/>
    <property type="molecule type" value="Genomic_DNA"/>
</dbReference>
<protein>
    <recommendedName>
        <fullName evidence="4">ABC-2 type transport system permease protein</fullName>
    </recommendedName>
</protein>
<keyword evidence="3" id="KW-1185">Reference proteome</keyword>
<dbReference type="AlphaFoldDB" id="A0A0K8P7F7"/>
<keyword evidence="1" id="KW-0812">Transmembrane</keyword>
<sequence length="289" mass="30984">MDRFLVLLHREWMQHHRGWLILALAPPLLALVFLPVAQFDVRGELPEGPALLALALLIYLFGALALASASMVFQASGLARRDQQDRSIEFWQSLPVSHLQSVGATVLMHLLLWPLMVLLLAFVAGQVVAFAAAMRLQGSAALAVLADPAWWGFSAAMLVRLLVGVPLAMAWFAPLVLVGMAAAAWLKRWGVPGVFAAVVFAALVGKRVFGTDLVLRTVGQWVSNGLQALTPMAGDGFKASPASTLESLTAAVWTNLGERLRDLADPYFAVGLAFAAAGFALLVLKRARG</sequence>
<keyword evidence="1" id="KW-0472">Membrane</keyword>
<feature type="transmembrane region" description="Helical" evidence="1">
    <location>
        <begin position="266"/>
        <end position="284"/>
    </location>
</feature>
<organism evidence="2 3">
    <name type="scientific">Piscinibacter sakaiensis</name>
    <name type="common">Ideonella sakaiensis</name>
    <dbReference type="NCBI Taxonomy" id="1547922"/>
    <lineage>
        <taxon>Bacteria</taxon>
        <taxon>Pseudomonadati</taxon>
        <taxon>Pseudomonadota</taxon>
        <taxon>Betaproteobacteria</taxon>
        <taxon>Burkholderiales</taxon>
        <taxon>Sphaerotilaceae</taxon>
        <taxon>Piscinibacter</taxon>
    </lineage>
</organism>
<comment type="caution">
    <text evidence="2">The sequence shown here is derived from an EMBL/GenBank/DDBJ whole genome shotgun (WGS) entry which is preliminary data.</text>
</comment>